<dbReference type="GO" id="GO:0071555">
    <property type="term" value="P:cell wall organization"/>
    <property type="evidence" value="ECO:0007669"/>
    <property type="project" value="UniProtKB-KW"/>
</dbReference>
<dbReference type="Pfam" id="PF00905">
    <property type="entry name" value="Transpeptidase"/>
    <property type="match status" value="1"/>
</dbReference>
<gene>
    <name evidence="21" type="ORF">SAMN04489868_1226</name>
</gene>
<dbReference type="SUPFAM" id="SSF56601">
    <property type="entry name" value="beta-lactamase/transpeptidase-like"/>
    <property type="match status" value="1"/>
</dbReference>
<dbReference type="GO" id="GO:0008955">
    <property type="term" value="F:peptidoglycan glycosyltransferase activity"/>
    <property type="evidence" value="ECO:0007669"/>
    <property type="project" value="UniProtKB-EC"/>
</dbReference>
<keyword evidence="4" id="KW-0121">Carboxypeptidase</keyword>
<evidence type="ECO:0000256" key="7">
    <source>
        <dbReference type="ARBA" id="ARBA00022679"/>
    </source>
</evidence>
<dbReference type="Gene3D" id="1.10.3810.10">
    <property type="entry name" value="Biosynthetic peptidoglycan transglycosylase-like"/>
    <property type="match status" value="1"/>
</dbReference>
<sequence length="710" mass="78874">MNQEKIIKAVKDFFHRLWQWLMPYWLSMKNKIKRFWRKYHVNKIIIIGLLMISIISCLSLYIFAKRTNVENMQASLEQSTTIYDRSGEEAGKLYAQKGTFVSLDDISDDLEKAVISTEDQRFEKHKGFDPIGIVRAAVGYVVHGGHIVGGGSTITQQLAKNAFLSLDQTMSRKFKELFLSIEIEKEYSKDEILEMYLNQSYFGNGVWGAEDAAQKYFGKSASKINVSEAATLAGMLKAPSSYNPLDHMDKALSRRNVVLSLMMDNKVLTQEEVTAIKNTSLTLKDHYQKESGYNYPYYFDSIIREAINQYGFTEEDILNSGYKIYTSLDQDAQIAMDKVYQKGSLFDDANDGTLVQSASVLLDAKTGGVMAVIGGRGDHEFRGYNRATQAKLQPGSTIKPLGVYTPALKKGYTFDAMLEDKEGATFGKDKFHPTNWNDQYLGEVPLYEALANSLNVPAVWLLNEIGLSISQKTLQDFGIPLSEADKNLSSMALGGMSNGVSPLQMASAYTAFANAGVRSEGYFITKIVDPTGAVIVDNTEPKQNRVISEKIAKDMTSLMMGVFTNGTGKKNNPSGYTIAGKTGSTQLTFETANGGTKDQWTIGYTPDIVLATWMGFDHTEKENGHYMTSSTSRGVGKVFKAEMEGILPETPLTAFNTESAEALVEKDKPSSDWKESVKDTIDYWGGKFSDGADTLKDKTTNLLDRWLNGQ</sequence>
<evidence type="ECO:0000259" key="20">
    <source>
        <dbReference type="Pfam" id="PF00912"/>
    </source>
</evidence>
<keyword evidence="13 18" id="KW-0472">Membrane</keyword>
<evidence type="ECO:0000313" key="21">
    <source>
        <dbReference type="EMBL" id="SFH77212.1"/>
    </source>
</evidence>
<keyword evidence="14" id="KW-0511">Multifunctional enzyme</keyword>
<evidence type="ECO:0000256" key="9">
    <source>
        <dbReference type="ARBA" id="ARBA00022801"/>
    </source>
</evidence>
<keyword evidence="3" id="KW-1003">Cell membrane</keyword>
<evidence type="ECO:0000256" key="11">
    <source>
        <dbReference type="ARBA" id="ARBA00022984"/>
    </source>
</evidence>
<keyword evidence="7" id="KW-0808">Transferase</keyword>
<evidence type="ECO:0000256" key="14">
    <source>
        <dbReference type="ARBA" id="ARBA00023268"/>
    </source>
</evidence>
<accession>A0A1I3CRQ6</accession>
<keyword evidence="12 18" id="KW-1133">Transmembrane helix</keyword>
<evidence type="ECO:0000256" key="5">
    <source>
        <dbReference type="ARBA" id="ARBA00022670"/>
    </source>
</evidence>
<evidence type="ECO:0000256" key="6">
    <source>
        <dbReference type="ARBA" id="ARBA00022676"/>
    </source>
</evidence>
<feature type="transmembrane region" description="Helical" evidence="18">
    <location>
        <begin position="44"/>
        <end position="64"/>
    </location>
</feature>
<comment type="similarity">
    <text evidence="1">In the C-terminal section; belongs to the transpeptidase family.</text>
</comment>
<dbReference type="Pfam" id="PF00912">
    <property type="entry name" value="Transgly"/>
    <property type="match status" value="1"/>
</dbReference>
<dbReference type="GO" id="GO:0006508">
    <property type="term" value="P:proteolysis"/>
    <property type="evidence" value="ECO:0007669"/>
    <property type="project" value="UniProtKB-KW"/>
</dbReference>
<keyword evidence="6" id="KW-0328">Glycosyltransferase</keyword>
<dbReference type="InterPro" id="IPR050396">
    <property type="entry name" value="Glycosyltr_51/Transpeptidase"/>
</dbReference>
<dbReference type="PANTHER" id="PTHR32282:SF32">
    <property type="entry name" value="PENICILLIN-BINDING PROTEIN 2A"/>
    <property type="match status" value="1"/>
</dbReference>
<dbReference type="OrthoDB" id="9766909at2"/>
<dbReference type="InterPro" id="IPR001264">
    <property type="entry name" value="Glyco_trans_51"/>
</dbReference>
<evidence type="ECO:0000259" key="19">
    <source>
        <dbReference type="Pfam" id="PF00905"/>
    </source>
</evidence>
<evidence type="ECO:0000256" key="18">
    <source>
        <dbReference type="SAM" id="Phobius"/>
    </source>
</evidence>
<keyword evidence="5" id="KW-0645">Protease</keyword>
<comment type="similarity">
    <text evidence="2">In the N-terminal section; belongs to the glycosyltransferase 51 family.</text>
</comment>
<evidence type="ECO:0000256" key="8">
    <source>
        <dbReference type="ARBA" id="ARBA00022692"/>
    </source>
</evidence>
<dbReference type="Gene3D" id="3.40.710.10">
    <property type="entry name" value="DD-peptidase/beta-lactamase superfamily"/>
    <property type="match status" value="1"/>
</dbReference>
<keyword evidence="15" id="KW-0961">Cell wall biogenesis/degradation</keyword>
<comment type="catalytic activity">
    <reaction evidence="17">
        <text>[GlcNAc-(1-&gt;4)-Mur2Ac(oyl-L-Ala-gamma-D-Glu-L-Lys-D-Ala-D-Ala)](n)-di-trans,octa-cis-undecaprenyl diphosphate + beta-D-GlcNAc-(1-&gt;4)-Mur2Ac(oyl-L-Ala-gamma-D-Glu-L-Lys-D-Ala-D-Ala)-di-trans,octa-cis-undecaprenyl diphosphate = [GlcNAc-(1-&gt;4)-Mur2Ac(oyl-L-Ala-gamma-D-Glu-L-Lys-D-Ala-D-Ala)](n+1)-di-trans,octa-cis-undecaprenyl diphosphate + di-trans,octa-cis-undecaprenyl diphosphate + H(+)</text>
        <dbReference type="Rhea" id="RHEA:23708"/>
        <dbReference type="Rhea" id="RHEA-COMP:9602"/>
        <dbReference type="Rhea" id="RHEA-COMP:9603"/>
        <dbReference type="ChEBI" id="CHEBI:15378"/>
        <dbReference type="ChEBI" id="CHEBI:58405"/>
        <dbReference type="ChEBI" id="CHEBI:60033"/>
        <dbReference type="ChEBI" id="CHEBI:78435"/>
        <dbReference type="EC" id="2.4.99.28"/>
    </reaction>
</comment>
<protein>
    <submittedName>
        <fullName evidence="21">Penicillin-binding protein 2A</fullName>
    </submittedName>
</protein>
<keyword evidence="8 18" id="KW-0812">Transmembrane</keyword>
<dbReference type="NCBIfam" id="TIGR02074">
    <property type="entry name" value="PBP_1a_fam"/>
    <property type="match status" value="1"/>
</dbReference>
<evidence type="ECO:0000256" key="12">
    <source>
        <dbReference type="ARBA" id="ARBA00022989"/>
    </source>
</evidence>
<evidence type="ECO:0000256" key="2">
    <source>
        <dbReference type="ARBA" id="ARBA00007739"/>
    </source>
</evidence>
<dbReference type="Gene3D" id="6.20.370.110">
    <property type="match status" value="1"/>
</dbReference>
<dbReference type="Proteomes" id="UP000198668">
    <property type="component" value="Unassembled WGS sequence"/>
</dbReference>
<dbReference type="PANTHER" id="PTHR32282">
    <property type="entry name" value="BINDING PROTEIN TRANSPEPTIDASE, PUTATIVE-RELATED"/>
    <property type="match status" value="1"/>
</dbReference>
<evidence type="ECO:0000313" key="22">
    <source>
        <dbReference type="Proteomes" id="UP000198668"/>
    </source>
</evidence>
<dbReference type="GO" id="GO:0008360">
    <property type="term" value="P:regulation of cell shape"/>
    <property type="evidence" value="ECO:0007669"/>
    <property type="project" value="UniProtKB-KW"/>
</dbReference>
<organism evidence="21 22">
    <name type="scientific">Pisciglobus halotolerans</name>
    <dbReference type="NCBI Taxonomy" id="745365"/>
    <lineage>
        <taxon>Bacteria</taxon>
        <taxon>Bacillati</taxon>
        <taxon>Bacillota</taxon>
        <taxon>Bacilli</taxon>
        <taxon>Lactobacillales</taxon>
        <taxon>Carnobacteriaceae</taxon>
    </lineage>
</organism>
<reference evidence="21 22" key="1">
    <citation type="submission" date="2016-10" db="EMBL/GenBank/DDBJ databases">
        <authorList>
            <person name="de Groot N.N."/>
        </authorList>
    </citation>
    <scope>NUCLEOTIDE SEQUENCE [LARGE SCALE GENOMIC DNA]</scope>
    <source>
        <strain evidence="21 22">DSM 27630</strain>
    </source>
</reference>
<dbReference type="InterPro" id="IPR036950">
    <property type="entry name" value="PBP_transglycosylase"/>
</dbReference>
<keyword evidence="22" id="KW-1185">Reference proteome</keyword>
<dbReference type="RefSeq" id="WP_047392651.1">
    <property type="nucleotide sequence ID" value="NZ_FOQE01000022.1"/>
</dbReference>
<dbReference type="GO" id="GO:0030288">
    <property type="term" value="C:outer membrane-bounded periplasmic space"/>
    <property type="evidence" value="ECO:0007669"/>
    <property type="project" value="TreeGrafter"/>
</dbReference>
<dbReference type="InterPro" id="IPR012338">
    <property type="entry name" value="Beta-lactam/transpept-like"/>
</dbReference>
<feature type="domain" description="Penicillin-binding protein transpeptidase" evidence="19">
    <location>
        <begin position="359"/>
        <end position="625"/>
    </location>
</feature>
<dbReference type="GO" id="GO:0008658">
    <property type="term" value="F:penicillin binding"/>
    <property type="evidence" value="ECO:0007669"/>
    <property type="project" value="InterPro"/>
</dbReference>
<evidence type="ECO:0000256" key="17">
    <source>
        <dbReference type="ARBA" id="ARBA00049902"/>
    </source>
</evidence>
<proteinExistence type="inferred from homology"/>
<dbReference type="SUPFAM" id="SSF53955">
    <property type="entry name" value="Lysozyme-like"/>
    <property type="match status" value="1"/>
</dbReference>
<name>A0A1I3CRQ6_9LACT</name>
<feature type="domain" description="Glycosyl transferase family 51" evidence="20">
    <location>
        <begin position="90"/>
        <end position="262"/>
    </location>
</feature>
<keyword evidence="10" id="KW-0133">Cell shape</keyword>
<dbReference type="EMBL" id="FOQE01000022">
    <property type="protein sequence ID" value="SFH77212.1"/>
    <property type="molecule type" value="Genomic_DNA"/>
</dbReference>
<dbReference type="FunFam" id="1.10.3810.10:FF:000001">
    <property type="entry name" value="Penicillin-binding protein 1A"/>
    <property type="match status" value="1"/>
</dbReference>
<evidence type="ECO:0000256" key="1">
    <source>
        <dbReference type="ARBA" id="ARBA00007090"/>
    </source>
</evidence>
<evidence type="ECO:0000256" key="10">
    <source>
        <dbReference type="ARBA" id="ARBA00022960"/>
    </source>
</evidence>
<evidence type="ECO:0000256" key="4">
    <source>
        <dbReference type="ARBA" id="ARBA00022645"/>
    </source>
</evidence>
<dbReference type="GO" id="GO:0009002">
    <property type="term" value="F:serine-type D-Ala-D-Ala carboxypeptidase activity"/>
    <property type="evidence" value="ECO:0007669"/>
    <property type="project" value="UniProtKB-EC"/>
</dbReference>
<dbReference type="InterPro" id="IPR023346">
    <property type="entry name" value="Lysozyme-like_dom_sf"/>
</dbReference>
<comment type="catalytic activity">
    <reaction evidence="16">
        <text>Preferential cleavage: (Ac)2-L-Lys-D-Ala-|-D-Ala. Also transpeptidation of peptidyl-alanyl moieties that are N-acyl substituents of D-alanine.</text>
        <dbReference type="EC" id="3.4.16.4"/>
    </reaction>
</comment>
<dbReference type="AlphaFoldDB" id="A0A1I3CRQ6"/>
<evidence type="ECO:0000256" key="16">
    <source>
        <dbReference type="ARBA" id="ARBA00034000"/>
    </source>
</evidence>
<evidence type="ECO:0000256" key="3">
    <source>
        <dbReference type="ARBA" id="ARBA00022475"/>
    </source>
</evidence>
<dbReference type="GO" id="GO:0009252">
    <property type="term" value="P:peptidoglycan biosynthetic process"/>
    <property type="evidence" value="ECO:0007669"/>
    <property type="project" value="UniProtKB-KW"/>
</dbReference>
<evidence type="ECO:0000256" key="13">
    <source>
        <dbReference type="ARBA" id="ARBA00023136"/>
    </source>
</evidence>
<keyword evidence="11" id="KW-0573">Peptidoglycan synthesis</keyword>
<evidence type="ECO:0000256" key="15">
    <source>
        <dbReference type="ARBA" id="ARBA00023316"/>
    </source>
</evidence>
<dbReference type="InterPro" id="IPR001460">
    <property type="entry name" value="PCN-bd_Tpept"/>
</dbReference>
<keyword evidence="9" id="KW-0378">Hydrolase</keyword>